<evidence type="ECO:0000256" key="1">
    <source>
        <dbReference type="SAM" id="SignalP"/>
    </source>
</evidence>
<comment type="caution">
    <text evidence="2">The sequence shown here is derived from an EMBL/GenBank/DDBJ whole genome shotgun (WGS) entry which is preliminary data.</text>
</comment>
<gene>
    <name evidence="2" type="ORF">E0Z10_g8873</name>
</gene>
<dbReference type="Proteomes" id="UP000297716">
    <property type="component" value="Unassembled WGS sequence"/>
</dbReference>
<proteinExistence type="predicted"/>
<evidence type="ECO:0000313" key="2">
    <source>
        <dbReference type="EMBL" id="TGJ79886.1"/>
    </source>
</evidence>
<keyword evidence="3" id="KW-1185">Reference proteome</keyword>
<evidence type="ECO:0008006" key="4">
    <source>
        <dbReference type="Google" id="ProtNLM"/>
    </source>
</evidence>
<reference evidence="2 3" key="1">
    <citation type="submission" date="2019-03" db="EMBL/GenBank/DDBJ databases">
        <title>Draft genome sequence of Xylaria hypoxylon DSM 108379, a ubiquitous saprotrophic-parasitic fungi on hardwood.</title>
        <authorList>
            <person name="Buettner E."/>
            <person name="Leonhardt S."/>
            <person name="Gebauer A.M."/>
            <person name="Liers C."/>
            <person name="Hofrichter M."/>
            <person name="Kellner H."/>
        </authorList>
    </citation>
    <scope>NUCLEOTIDE SEQUENCE [LARGE SCALE GENOMIC DNA]</scope>
    <source>
        <strain evidence="2 3">DSM 108379</strain>
    </source>
</reference>
<feature type="chain" id="PRO_5021234150" description="Endo-1,3(4)-beta-glucanase 1 carbohydrate binding domain-containing protein" evidence="1">
    <location>
        <begin position="19"/>
        <end position="257"/>
    </location>
</feature>
<keyword evidence="1" id="KW-0732">Signal</keyword>
<dbReference type="OrthoDB" id="4662630at2759"/>
<sequence>MKIAFLLALSSIAGFTNAVTQAPKPHALQQRTCTPFISAMTRLSICCEETTHYITWFNKALRQGICCPNGRILNGFICEVPPPKFNGGVCTGDFVCPDDRGMDVGIKYGHCYVLQALGGLYIGHDHAAKYEVQGENPGVVFRVCGDTAACNTTPDVFVKLNDSWWMQDQMGNSAGTGFGWLGGSGDLSVQDSPETALTVGGSPICYGGKCAICITFPPGGAHAPKPSSPGQTHLGISSNPNNCQSFFWQEVGCRSEK</sequence>
<feature type="signal peptide" evidence="1">
    <location>
        <begin position="1"/>
        <end position="18"/>
    </location>
</feature>
<accession>A0A4Z0YQN6</accession>
<dbReference type="EMBL" id="SKBN01000255">
    <property type="protein sequence ID" value="TGJ79886.1"/>
    <property type="molecule type" value="Genomic_DNA"/>
</dbReference>
<dbReference type="AlphaFoldDB" id="A0A4Z0YQN6"/>
<evidence type="ECO:0000313" key="3">
    <source>
        <dbReference type="Proteomes" id="UP000297716"/>
    </source>
</evidence>
<dbReference type="STRING" id="37992.A0A4Z0YQN6"/>
<name>A0A4Z0YQN6_9PEZI</name>
<protein>
    <recommendedName>
        <fullName evidence="4">Endo-1,3(4)-beta-glucanase 1 carbohydrate binding domain-containing protein</fullName>
    </recommendedName>
</protein>
<organism evidence="2 3">
    <name type="scientific">Xylaria hypoxylon</name>
    <dbReference type="NCBI Taxonomy" id="37992"/>
    <lineage>
        <taxon>Eukaryota</taxon>
        <taxon>Fungi</taxon>
        <taxon>Dikarya</taxon>
        <taxon>Ascomycota</taxon>
        <taxon>Pezizomycotina</taxon>
        <taxon>Sordariomycetes</taxon>
        <taxon>Xylariomycetidae</taxon>
        <taxon>Xylariales</taxon>
        <taxon>Xylariaceae</taxon>
        <taxon>Xylaria</taxon>
    </lineage>
</organism>